<dbReference type="EMBL" id="RRYP01018030">
    <property type="protein sequence ID" value="TNV73819.1"/>
    <property type="molecule type" value="Genomic_DNA"/>
</dbReference>
<organism evidence="1 2">
    <name type="scientific">Halteria grandinella</name>
    <dbReference type="NCBI Taxonomy" id="5974"/>
    <lineage>
        <taxon>Eukaryota</taxon>
        <taxon>Sar</taxon>
        <taxon>Alveolata</taxon>
        <taxon>Ciliophora</taxon>
        <taxon>Intramacronucleata</taxon>
        <taxon>Spirotrichea</taxon>
        <taxon>Stichotrichia</taxon>
        <taxon>Sporadotrichida</taxon>
        <taxon>Halteriidae</taxon>
        <taxon>Halteria</taxon>
    </lineage>
</organism>
<name>A0A8J8SWX6_HALGN</name>
<dbReference type="AlphaFoldDB" id="A0A8J8SWX6"/>
<accession>A0A8J8SWX6</accession>
<proteinExistence type="predicted"/>
<keyword evidence="2" id="KW-1185">Reference proteome</keyword>
<sequence length="166" mass="18811">MCLYLSIRIAAAYLCLRPVVTYLTHGFLSRNNIRLFKVGEYSILIVVTDQGRAIIFLSKRLNQKVLSFQLKSETLLTVQSSIISTSRLQKVLISNKFSSLIPPDNQSSLSSPELIKGVRSTLPLQSKQRRVPLHFLRISYKISSKKVQLCYRTVSLVNCSFSTDKV</sequence>
<protein>
    <submittedName>
        <fullName evidence="1">Uncharacterized protein</fullName>
    </submittedName>
</protein>
<dbReference type="Proteomes" id="UP000785679">
    <property type="component" value="Unassembled WGS sequence"/>
</dbReference>
<evidence type="ECO:0000313" key="1">
    <source>
        <dbReference type="EMBL" id="TNV73819.1"/>
    </source>
</evidence>
<evidence type="ECO:0000313" key="2">
    <source>
        <dbReference type="Proteomes" id="UP000785679"/>
    </source>
</evidence>
<reference evidence="1" key="1">
    <citation type="submission" date="2019-06" db="EMBL/GenBank/DDBJ databases">
        <authorList>
            <person name="Zheng W."/>
        </authorList>
    </citation>
    <scope>NUCLEOTIDE SEQUENCE</scope>
    <source>
        <strain evidence="1">QDHG01</strain>
    </source>
</reference>
<gene>
    <name evidence="1" type="ORF">FGO68_gene3990</name>
</gene>
<comment type="caution">
    <text evidence="1">The sequence shown here is derived from an EMBL/GenBank/DDBJ whole genome shotgun (WGS) entry which is preliminary data.</text>
</comment>